<proteinExistence type="predicted"/>
<gene>
    <name evidence="2" type="ORF">E2C01_035540</name>
</gene>
<comment type="caution">
    <text evidence="2">The sequence shown here is derived from an EMBL/GenBank/DDBJ whole genome shotgun (WGS) entry which is preliminary data.</text>
</comment>
<feature type="compositionally biased region" description="Low complexity" evidence="1">
    <location>
        <begin position="41"/>
        <end position="50"/>
    </location>
</feature>
<dbReference type="AlphaFoldDB" id="A0A5B7FA10"/>
<dbReference type="Proteomes" id="UP000324222">
    <property type="component" value="Unassembled WGS sequence"/>
</dbReference>
<feature type="region of interest" description="Disordered" evidence="1">
    <location>
        <begin position="26"/>
        <end position="84"/>
    </location>
</feature>
<keyword evidence="3" id="KW-1185">Reference proteome</keyword>
<evidence type="ECO:0000256" key="1">
    <source>
        <dbReference type="SAM" id="MobiDB-lite"/>
    </source>
</evidence>
<evidence type="ECO:0000313" key="2">
    <source>
        <dbReference type="EMBL" id="MPC41928.1"/>
    </source>
</evidence>
<evidence type="ECO:0000313" key="3">
    <source>
        <dbReference type="Proteomes" id="UP000324222"/>
    </source>
</evidence>
<protein>
    <submittedName>
        <fullName evidence="2">Uncharacterized protein</fullName>
    </submittedName>
</protein>
<reference evidence="2 3" key="1">
    <citation type="submission" date="2019-05" db="EMBL/GenBank/DDBJ databases">
        <title>Another draft genome of Portunus trituberculatus and its Hox gene families provides insights of decapod evolution.</title>
        <authorList>
            <person name="Jeong J.-H."/>
            <person name="Song I."/>
            <person name="Kim S."/>
            <person name="Choi T."/>
            <person name="Kim D."/>
            <person name="Ryu S."/>
            <person name="Kim W."/>
        </authorList>
    </citation>
    <scope>NUCLEOTIDE SEQUENCE [LARGE SCALE GENOMIC DNA]</scope>
    <source>
        <tissue evidence="2">Muscle</tissue>
    </source>
</reference>
<dbReference type="EMBL" id="VSRR010005238">
    <property type="protein sequence ID" value="MPC41928.1"/>
    <property type="molecule type" value="Genomic_DNA"/>
</dbReference>
<accession>A0A5B7FA10</accession>
<organism evidence="2 3">
    <name type="scientific">Portunus trituberculatus</name>
    <name type="common">Swimming crab</name>
    <name type="synonym">Neptunus trituberculatus</name>
    <dbReference type="NCBI Taxonomy" id="210409"/>
    <lineage>
        <taxon>Eukaryota</taxon>
        <taxon>Metazoa</taxon>
        <taxon>Ecdysozoa</taxon>
        <taxon>Arthropoda</taxon>
        <taxon>Crustacea</taxon>
        <taxon>Multicrustacea</taxon>
        <taxon>Malacostraca</taxon>
        <taxon>Eumalacostraca</taxon>
        <taxon>Eucarida</taxon>
        <taxon>Decapoda</taxon>
        <taxon>Pleocyemata</taxon>
        <taxon>Brachyura</taxon>
        <taxon>Eubrachyura</taxon>
        <taxon>Portunoidea</taxon>
        <taxon>Portunidae</taxon>
        <taxon>Portuninae</taxon>
        <taxon>Portunus</taxon>
    </lineage>
</organism>
<sequence length="84" mass="8758">MCRPLVHRYVLSGGVEEGEVSLATGRWDLGEGTSATPPSPCSSRLRSPGSAGELGPPGQANRLPRPRGSVRGLSPRIPTQVAII</sequence>
<name>A0A5B7FA10_PORTR</name>